<feature type="region of interest" description="Disordered" evidence="1">
    <location>
        <begin position="30"/>
        <end position="68"/>
    </location>
</feature>
<sequence length="68" mass="6934">GPNLTEVLGRVSVKALAALSVVKVKQGAKAHLAGGGPGSTGSYPFLPPVLPPRGEEARRGARTDGFRL</sequence>
<organism evidence="2 3">
    <name type="scientific">Thalassiosira oceanica</name>
    <name type="common">Marine diatom</name>
    <dbReference type="NCBI Taxonomy" id="159749"/>
    <lineage>
        <taxon>Eukaryota</taxon>
        <taxon>Sar</taxon>
        <taxon>Stramenopiles</taxon>
        <taxon>Ochrophyta</taxon>
        <taxon>Bacillariophyta</taxon>
        <taxon>Coscinodiscophyceae</taxon>
        <taxon>Thalassiosirophycidae</taxon>
        <taxon>Thalassiosirales</taxon>
        <taxon>Thalassiosiraceae</taxon>
        <taxon>Thalassiosira</taxon>
    </lineage>
</organism>
<evidence type="ECO:0000256" key="1">
    <source>
        <dbReference type="SAM" id="MobiDB-lite"/>
    </source>
</evidence>
<dbReference type="Proteomes" id="UP000266841">
    <property type="component" value="Unassembled WGS sequence"/>
</dbReference>
<protein>
    <submittedName>
        <fullName evidence="2">Uncharacterized protein</fullName>
    </submittedName>
</protein>
<accession>K0RH23</accession>
<evidence type="ECO:0000313" key="2">
    <source>
        <dbReference type="EMBL" id="EJK45912.1"/>
    </source>
</evidence>
<dbReference type="EMBL" id="AGNL01048146">
    <property type="protein sequence ID" value="EJK45912.1"/>
    <property type="molecule type" value="Genomic_DNA"/>
</dbReference>
<feature type="compositionally biased region" description="Basic and acidic residues" evidence="1">
    <location>
        <begin position="53"/>
        <end position="68"/>
    </location>
</feature>
<dbReference type="AlphaFoldDB" id="K0RH23"/>
<evidence type="ECO:0000313" key="3">
    <source>
        <dbReference type="Proteomes" id="UP000266841"/>
    </source>
</evidence>
<feature type="non-terminal residue" evidence="2">
    <location>
        <position position="1"/>
    </location>
</feature>
<comment type="caution">
    <text evidence="2">The sequence shown here is derived from an EMBL/GenBank/DDBJ whole genome shotgun (WGS) entry which is preliminary data.</text>
</comment>
<name>K0RH23_THAOC</name>
<reference evidence="2 3" key="1">
    <citation type="journal article" date="2012" name="Genome Biol.">
        <title>Genome and low-iron response of an oceanic diatom adapted to chronic iron limitation.</title>
        <authorList>
            <person name="Lommer M."/>
            <person name="Specht M."/>
            <person name="Roy A.S."/>
            <person name="Kraemer L."/>
            <person name="Andreson R."/>
            <person name="Gutowska M.A."/>
            <person name="Wolf J."/>
            <person name="Bergner S.V."/>
            <person name="Schilhabel M.B."/>
            <person name="Klostermeier U.C."/>
            <person name="Beiko R.G."/>
            <person name="Rosenstiel P."/>
            <person name="Hippler M."/>
            <person name="Laroche J."/>
        </authorList>
    </citation>
    <scope>NUCLEOTIDE SEQUENCE [LARGE SCALE GENOMIC DNA]</scope>
    <source>
        <strain evidence="2 3">CCMP1005</strain>
    </source>
</reference>
<keyword evidence="3" id="KW-1185">Reference proteome</keyword>
<proteinExistence type="predicted"/>
<gene>
    <name evidence="2" type="ORF">THAOC_35449</name>
</gene>